<sequence>MNGAVDSYGTPLEAVIAALGLPPRPTANPYLARALVHGVHSGG</sequence>
<dbReference type="AlphaFoldDB" id="A0AB39S9K5"/>
<protein>
    <submittedName>
        <fullName evidence="1">Uncharacterized protein</fullName>
    </submittedName>
</protein>
<gene>
    <name evidence="1" type="ORF">AB5J50_23745</name>
</gene>
<reference evidence="1" key="1">
    <citation type="submission" date="2024-07" db="EMBL/GenBank/DDBJ databases">
        <authorList>
            <person name="Yu S.T."/>
        </authorList>
    </citation>
    <scope>NUCLEOTIDE SEQUENCE</scope>
    <source>
        <strain evidence="1">R35</strain>
    </source>
</reference>
<name>A0AB39S9K5_9ACTN</name>
<organism evidence="1">
    <name type="scientific">Streptomyces sp. R35</name>
    <dbReference type="NCBI Taxonomy" id="3238630"/>
    <lineage>
        <taxon>Bacteria</taxon>
        <taxon>Bacillati</taxon>
        <taxon>Actinomycetota</taxon>
        <taxon>Actinomycetes</taxon>
        <taxon>Kitasatosporales</taxon>
        <taxon>Streptomycetaceae</taxon>
        <taxon>Streptomyces</taxon>
    </lineage>
</organism>
<accession>A0AB39S9K5</accession>
<proteinExistence type="predicted"/>
<dbReference type="EMBL" id="CP163440">
    <property type="protein sequence ID" value="XDQ63596.1"/>
    <property type="molecule type" value="Genomic_DNA"/>
</dbReference>
<evidence type="ECO:0000313" key="1">
    <source>
        <dbReference type="EMBL" id="XDQ63596.1"/>
    </source>
</evidence>
<dbReference type="RefSeq" id="WP_369260395.1">
    <property type="nucleotide sequence ID" value="NZ_CP163440.1"/>
</dbReference>